<reference evidence="1 2" key="1">
    <citation type="submission" date="2014-02" db="EMBL/GenBank/DDBJ databases">
        <title>The genome sequence of Colletotrichum simmondsii CBS122122.</title>
        <authorList>
            <person name="Baroncelli R."/>
            <person name="Thon M.R."/>
        </authorList>
    </citation>
    <scope>NUCLEOTIDE SEQUENCE [LARGE SCALE GENOMIC DNA]</scope>
    <source>
        <strain evidence="1 2">CBS122122</strain>
    </source>
</reference>
<comment type="caution">
    <text evidence="1">The sequence shown here is derived from an EMBL/GenBank/DDBJ whole genome shotgun (WGS) entry which is preliminary data.</text>
</comment>
<gene>
    <name evidence="1" type="ORF">CSIM01_08785</name>
</gene>
<dbReference type="EMBL" id="JFBX01000248">
    <property type="protein sequence ID" value="KXH44499.1"/>
    <property type="molecule type" value="Genomic_DNA"/>
</dbReference>
<keyword evidence="2" id="KW-1185">Reference proteome</keyword>
<accession>A0A135T8S3</accession>
<evidence type="ECO:0000313" key="2">
    <source>
        <dbReference type="Proteomes" id="UP000070328"/>
    </source>
</evidence>
<sequence>MAPFLAPSSLSWKGDQQCPQPGSFPSLAEIIHPITVEDRKKNAAMRRAKVGRLARHWPQRNMSRATHRVDTWKLRSDSFSATFGDHSALRGLRSCCLQKWEVQVSYPSFCPPTKLYEISIKESHRLLGVPSLETFQASPRRRTPEPKTVRDRLPIPHYAATPFMNLPAGQALQMSPASRPHPVVIQLHNAHESRRRRRHRLPAANPADPRLDLNPLIATNSVCRMLLCCWKPGEKERVSGYLAFWSAKWHVLRITAQHPTNPNLGDGLNWNVDVSPSVPNLIVPRSIPYLRMSLLPGMIQHSLRPQPSH</sequence>
<dbReference type="AlphaFoldDB" id="A0A135T8S3"/>
<evidence type="ECO:0000313" key="1">
    <source>
        <dbReference type="EMBL" id="KXH44499.1"/>
    </source>
</evidence>
<dbReference type="Proteomes" id="UP000070328">
    <property type="component" value="Unassembled WGS sequence"/>
</dbReference>
<name>A0A135T8S3_9PEZI</name>
<organism evidence="1 2">
    <name type="scientific">Colletotrichum simmondsii</name>
    <dbReference type="NCBI Taxonomy" id="703756"/>
    <lineage>
        <taxon>Eukaryota</taxon>
        <taxon>Fungi</taxon>
        <taxon>Dikarya</taxon>
        <taxon>Ascomycota</taxon>
        <taxon>Pezizomycotina</taxon>
        <taxon>Sordariomycetes</taxon>
        <taxon>Hypocreomycetidae</taxon>
        <taxon>Glomerellales</taxon>
        <taxon>Glomerellaceae</taxon>
        <taxon>Colletotrichum</taxon>
        <taxon>Colletotrichum acutatum species complex</taxon>
    </lineage>
</organism>
<proteinExistence type="predicted"/>
<protein>
    <submittedName>
        <fullName evidence="1">Uncharacterized protein</fullName>
    </submittedName>
</protein>